<dbReference type="Proteomes" id="UP000238479">
    <property type="component" value="Chromosome 5"/>
</dbReference>
<evidence type="ECO:0000256" key="3">
    <source>
        <dbReference type="SAM" id="Phobius"/>
    </source>
</evidence>
<dbReference type="Pfam" id="PF01657">
    <property type="entry name" value="Stress-antifung"/>
    <property type="match status" value="2"/>
</dbReference>
<evidence type="ECO:0000313" key="6">
    <source>
        <dbReference type="Proteomes" id="UP000238479"/>
    </source>
</evidence>
<keyword evidence="6" id="KW-1185">Reference proteome</keyword>
<dbReference type="CDD" id="cd23509">
    <property type="entry name" value="Gnk2-like"/>
    <property type="match status" value="2"/>
</dbReference>
<protein>
    <submittedName>
        <fullName evidence="5">Putative Gnk2-like domain-containing protein</fullName>
    </submittedName>
</protein>
<keyword evidence="3" id="KW-1133">Transmembrane helix</keyword>
<feature type="domain" description="Gnk2-homologous" evidence="4">
    <location>
        <begin position="59"/>
        <end position="163"/>
    </location>
</feature>
<dbReference type="STRING" id="74649.A0A2P6Q2Z2"/>
<organism evidence="5 6">
    <name type="scientific">Rosa chinensis</name>
    <name type="common">China rose</name>
    <dbReference type="NCBI Taxonomy" id="74649"/>
    <lineage>
        <taxon>Eukaryota</taxon>
        <taxon>Viridiplantae</taxon>
        <taxon>Streptophyta</taxon>
        <taxon>Embryophyta</taxon>
        <taxon>Tracheophyta</taxon>
        <taxon>Spermatophyta</taxon>
        <taxon>Magnoliopsida</taxon>
        <taxon>eudicotyledons</taxon>
        <taxon>Gunneridae</taxon>
        <taxon>Pentapetalae</taxon>
        <taxon>rosids</taxon>
        <taxon>fabids</taxon>
        <taxon>Rosales</taxon>
        <taxon>Rosaceae</taxon>
        <taxon>Rosoideae</taxon>
        <taxon>Rosoideae incertae sedis</taxon>
        <taxon>Rosa</taxon>
    </lineage>
</organism>
<dbReference type="AlphaFoldDB" id="A0A2P6Q2Z2"/>
<dbReference type="PANTHER" id="PTHR32099:SF51">
    <property type="entry name" value="CYSTEINE-RICH RECEPTOR-LIKE PROTEIN KINASE 25 ISOFORM X1"/>
    <property type="match status" value="1"/>
</dbReference>
<accession>A0A2P6Q2Z2</accession>
<evidence type="ECO:0000259" key="4">
    <source>
        <dbReference type="PROSITE" id="PS51473"/>
    </source>
</evidence>
<comment type="caution">
    <text evidence="5">The sequence shown here is derived from an EMBL/GenBank/DDBJ whole genome shotgun (WGS) entry which is preliminary data.</text>
</comment>
<feature type="domain" description="Gnk2-homologous" evidence="4">
    <location>
        <begin position="169"/>
        <end position="280"/>
    </location>
</feature>
<keyword evidence="3" id="KW-0472">Membrane</keyword>
<dbReference type="OMA" id="RITSCCI"/>
<dbReference type="FunFam" id="3.30.430.20:FF:000002">
    <property type="entry name" value="Cysteine-rich receptor-like protein kinase 10"/>
    <property type="match status" value="1"/>
</dbReference>
<dbReference type="InterPro" id="IPR038408">
    <property type="entry name" value="GNK2_sf"/>
</dbReference>
<dbReference type="InterPro" id="IPR002902">
    <property type="entry name" value="GNK2"/>
</dbReference>
<reference evidence="5 6" key="1">
    <citation type="journal article" date="2018" name="Nat. Genet.">
        <title>The Rosa genome provides new insights in the design of modern roses.</title>
        <authorList>
            <person name="Bendahmane M."/>
        </authorList>
    </citation>
    <scope>NUCLEOTIDE SEQUENCE [LARGE SCALE GENOMIC DNA]</scope>
    <source>
        <strain evidence="6">cv. Old Blush</strain>
    </source>
</reference>
<evidence type="ECO:0000256" key="2">
    <source>
        <dbReference type="ARBA" id="ARBA00022737"/>
    </source>
</evidence>
<evidence type="ECO:0000313" key="5">
    <source>
        <dbReference type="EMBL" id="PRQ28555.1"/>
    </source>
</evidence>
<dbReference type="Gramene" id="PRQ28555">
    <property type="protein sequence ID" value="PRQ28555"/>
    <property type="gene ID" value="RchiOBHm_Chr5g0004291"/>
</dbReference>
<proteinExistence type="predicted"/>
<dbReference type="Gene3D" id="3.30.430.20">
    <property type="entry name" value="Gnk2 domain, C-X8-C-X2-C motif"/>
    <property type="match status" value="2"/>
</dbReference>
<keyword evidence="3" id="KW-0812">Transmembrane</keyword>
<keyword evidence="2" id="KW-0677">Repeat</keyword>
<gene>
    <name evidence="5" type="ORF">RchiOBHm_Chr5g0004291</name>
</gene>
<feature type="transmembrane region" description="Helical" evidence="3">
    <location>
        <begin position="38"/>
        <end position="54"/>
    </location>
</feature>
<dbReference type="PROSITE" id="PS51473">
    <property type="entry name" value="GNK2"/>
    <property type="match status" value="2"/>
</dbReference>
<name>A0A2P6Q2Z2_ROSCH</name>
<keyword evidence="1" id="KW-0732">Signal</keyword>
<dbReference type="PANTHER" id="PTHR32099">
    <property type="entry name" value="CYSTEINE-RICH REPEAT SECRETORY PROTEIN"/>
    <property type="match status" value="1"/>
</dbReference>
<evidence type="ECO:0000256" key="1">
    <source>
        <dbReference type="ARBA" id="ARBA00022729"/>
    </source>
</evidence>
<sequence>MTYYRTNVCQVEFLLIKQSTPSLLETTVRLNIEMKSSTSLLFIFATIIVAPAIVDAQCTTNADYCWSCNTTTNATTAYKQNLNTLLVSLSSNNQTNYGFLNLSLGTGTNKVNVIALCRGDLAQDQCRSCYGEANIILSQNCSNHHEAIIWALRCTVRYSNITMFGIEEDEPARLLPSPNSASNPEDFKLVLNPLLETLSRNASSGDSMKKFAAGHAPVPAGSETNQTIYASAQCSPDLDKQNCSECLEDSIKDIPKCCEGKDGGRVLKPSCTLRFEGGMFYEPSADSLINISTATPPPTATEGNKTSNITIKVSPSSFFQLLLLVLCLSSALVLF</sequence>
<dbReference type="EMBL" id="PDCK01000043">
    <property type="protein sequence ID" value="PRQ28555.1"/>
    <property type="molecule type" value="Genomic_DNA"/>
</dbReference>